<organism evidence="1">
    <name type="scientific">Ovis aries</name>
    <name type="common">Sheep</name>
    <dbReference type="NCBI Taxonomy" id="9940"/>
    <lineage>
        <taxon>Eukaryota</taxon>
        <taxon>Metazoa</taxon>
        <taxon>Chordata</taxon>
        <taxon>Craniata</taxon>
        <taxon>Vertebrata</taxon>
        <taxon>Euteleostomi</taxon>
        <taxon>Mammalia</taxon>
        <taxon>Eutheria</taxon>
        <taxon>Laurasiatheria</taxon>
        <taxon>Artiodactyla</taxon>
        <taxon>Ruminantia</taxon>
        <taxon>Pecora</taxon>
        <taxon>Bovidae</taxon>
        <taxon>Caprinae</taxon>
        <taxon>Ovis</taxon>
    </lineage>
</organism>
<name>A0AC11EQ17_SHEEP</name>
<protein>
    <submittedName>
        <fullName evidence="1">Uncharacterized protein</fullName>
    </submittedName>
</protein>
<dbReference type="Ensembl" id="ENSOART00020074573.1">
    <property type="protein sequence ID" value="ENSOARP00020061411.1"/>
    <property type="gene ID" value="ENSOARG00020031957.1"/>
</dbReference>
<evidence type="ECO:0000313" key="1">
    <source>
        <dbReference type="Ensembl" id="ENSOARP00020061411.1"/>
    </source>
</evidence>
<reference evidence="1" key="1">
    <citation type="submission" date="2020-11" db="EMBL/GenBank/DDBJ databases">
        <authorList>
            <person name="Davenport K.M."/>
            <person name="Bickhart D.M."/>
            <person name="Smith T.P.L."/>
            <person name="Murdoch B.M."/>
            <person name="Rosen B.D."/>
        </authorList>
    </citation>
    <scope>NUCLEOTIDE SEQUENCE [LARGE SCALE GENOMIC DNA]</scope>
    <source>
        <strain evidence="1">OAR_USU_Benz2616</strain>
    </source>
</reference>
<accession>A0AC11EQ17</accession>
<reference evidence="1" key="3">
    <citation type="submission" date="2025-09" db="UniProtKB">
        <authorList>
            <consortium name="Ensembl"/>
        </authorList>
    </citation>
    <scope>IDENTIFICATION</scope>
</reference>
<proteinExistence type="predicted"/>
<sequence>MPSSHLILCHPLLLLAPIPPSIRVFSNESTLHMRWPKYWSFSFSIIPSKEIPGLISFRMDWLDLLAVQGTLKSLLQHHSSKASILWHSAFFTVQLSQPYMTTGKTIALTRRTLVGKVMSLPLNMLSRFVIAFLPRNKCL</sequence>
<reference evidence="1" key="2">
    <citation type="submission" date="2025-08" db="UniProtKB">
        <authorList>
            <consortium name="Ensembl"/>
        </authorList>
    </citation>
    <scope>IDENTIFICATION</scope>
</reference>